<keyword evidence="2" id="KW-1185">Reference proteome</keyword>
<comment type="caution">
    <text evidence="1">The sequence shown here is derived from an EMBL/GenBank/DDBJ whole genome shotgun (WGS) entry which is preliminary data.</text>
</comment>
<accession>A0ACC1QHP0</accession>
<evidence type="ECO:0000313" key="2">
    <source>
        <dbReference type="Proteomes" id="UP001148737"/>
    </source>
</evidence>
<evidence type="ECO:0000313" key="1">
    <source>
        <dbReference type="EMBL" id="KAJ3475132.1"/>
    </source>
</evidence>
<proteinExistence type="predicted"/>
<sequence>MSITEKGASSTRVPQRKGSDTPLLPIAKSPVKKHGPRIVIHPAIYVVTWLSISSLVIIFNKWIVDTLNFRYPVILTTYHQLFATVVTQILARCTSYLDGRKDLKMTPFLYIRAVAPIGVVYSASLMCGNLAYLHLSVAFIQMLKATMPMAVLVAGWALGVTNTSWKQFINVSIIVVGVVIASLGEIDFVLIGFVLQLGGVIFEALRLTMVQRFLNSADFRMDPLVSVYYFAPVCAVLNAVVAIFWELPKVTMDDVYHVGFPIFFFNGFCAFMLNVSVVLLIGKTSAVVLTISGVLKDILLVVASIMIWDTQVTPLQTFGYAGSLLGMIYYKLGYAQIKDQVAELQRYWAGLGSERIILQRLSAIFMAIVFCIFLLVLLRRYEGYRLKP</sequence>
<protein>
    <submittedName>
        <fullName evidence="1">Uncharacterized protein</fullName>
    </submittedName>
</protein>
<dbReference type="EMBL" id="JANAKD010002022">
    <property type="protein sequence ID" value="KAJ3475132.1"/>
    <property type="molecule type" value="Genomic_DNA"/>
</dbReference>
<organism evidence="1 2">
    <name type="scientific">Lecanicillium saksenae</name>
    <dbReference type="NCBI Taxonomy" id="468837"/>
    <lineage>
        <taxon>Eukaryota</taxon>
        <taxon>Fungi</taxon>
        <taxon>Dikarya</taxon>
        <taxon>Ascomycota</taxon>
        <taxon>Pezizomycotina</taxon>
        <taxon>Sordariomycetes</taxon>
        <taxon>Hypocreomycetidae</taxon>
        <taxon>Hypocreales</taxon>
        <taxon>Cordycipitaceae</taxon>
        <taxon>Lecanicillium</taxon>
    </lineage>
</organism>
<dbReference type="Proteomes" id="UP001148737">
    <property type="component" value="Unassembled WGS sequence"/>
</dbReference>
<name>A0ACC1QHP0_9HYPO</name>
<gene>
    <name evidence="1" type="ORF">NLG97_g9563</name>
</gene>
<reference evidence="1" key="1">
    <citation type="submission" date="2022-07" db="EMBL/GenBank/DDBJ databases">
        <title>Genome Sequence of Lecanicillium saksenae.</title>
        <authorList>
            <person name="Buettner E."/>
        </authorList>
    </citation>
    <scope>NUCLEOTIDE SEQUENCE</scope>
    <source>
        <strain evidence="1">VT-O1</strain>
    </source>
</reference>